<comment type="caution">
    <text evidence="2">The sequence shown here is derived from an EMBL/GenBank/DDBJ whole genome shotgun (WGS) entry which is preliminary data.</text>
</comment>
<sequence>MDEDESVDLVVVVPMIHLVTVVGWDNVCRSRLSRTALVAAKVHVFGDRSGPRVGRTLAGGARHPLARSYALSLVEWIRPMGDPTGDPMGDPTGDPMGDPTGDPMGGPIGDPMGDPIPIGVGPELRLIPHPPVLCQQNLFFQPLTDTTNYMRACHEQTPRPDPAVIKASRPRSTPLFSPTIGEDRLYRLFNPPSTAMRCNVYRQHLMFGRLLSKQKVFWKPSQIRSLI</sequence>
<protein>
    <submittedName>
        <fullName evidence="2">Pex2 / Pex12 amino terminal domain-containing protein</fullName>
    </submittedName>
</protein>
<accession>A0A4Z1P543</accession>
<keyword evidence="3" id="KW-1185">Reference proteome</keyword>
<name>A0A4Z1P543_9PEZI</name>
<dbReference type="AlphaFoldDB" id="A0A4Z1P543"/>
<organism evidence="2 3">
    <name type="scientific">Venturia nashicola</name>
    <dbReference type="NCBI Taxonomy" id="86259"/>
    <lineage>
        <taxon>Eukaryota</taxon>
        <taxon>Fungi</taxon>
        <taxon>Dikarya</taxon>
        <taxon>Ascomycota</taxon>
        <taxon>Pezizomycotina</taxon>
        <taxon>Dothideomycetes</taxon>
        <taxon>Pleosporomycetidae</taxon>
        <taxon>Venturiales</taxon>
        <taxon>Venturiaceae</taxon>
        <taxon>Venturia</taxon>
    </lineage>
</organism>
<evidence type="ECO:0000313" key="2">
    <source>
        <dbReference type="EMBL" id="TID21674.1"/>
    </source>
</evidence>
<evidence type="ECO:0000256" key="1">
    <source>
        <dbReference type="SAM" id="MobiDB-lite"/>
    </source>
</evidence>
<gene>
    <name evidence="2" type="ORF">E6O75_ATG05069</name>
</gene>
<reference evidence="2 3" key="1">
    <citation type="submission" date="2019-04" db="EMBL/GenBank/DDBJ databases">
        <title>High contiguity whole genome sequence and gene annotation resource for two Venturia nashicola isolates.</title>
        <authorList>
            <person name="Prokchorchik M."/>
            <person name="Won K."/>
            <person name="Lee Y."/>
            <person name="Choi E.D."/>
            <person name="Segonzac C."/>
            <person name="Sohn K.H."/>
        </authorList>
    </citation>
    <scope>NUCLEOTIDE SEQUENCE [LARGE SCALE GENOMIC DNA]</scope>
    <source>
        <strain evidence="2 3">PRI2</strain>
    </source>
</reference>
<evidence type="ECO:0000313" key="3">
    <source>
        <dbReference type="Proteomes" id="UP000298493"/>
    </source>
</evidence>
<proteinExistence type="predicted"/>
<dbReference type="EMBL" id="SNSC02000009">
    <property type="protein sequence ID" value="TID21674.1"/>
    <property type="molecule type" value="Genomic_DNA"/>
</dbReference>
<feature type="region of interest" description="Disordered" evidence="1">
    <location>
        <begin position="155"/>
        <end position="176"/>
    </location>
</feature>
<dbReference type="Proteomes" id="UP000298493">
    <property type="component" value="Unassembled WGS sequence"/>
</dbReference>